<organism evidence="2 3">
    <name type="scientific">Desulforamulus aeronauticus DSM 10349</name>
    <dbReference type="NCBI Taxonomy" id="1121421"/>
    <lineage>
        <taxon>Bacteria</taxon>
        <taxon>Bacillati</taxon>
        <taxon>Bacillota</taxon>
        <taxon>Clostridia</taxon>
        <taxon>Eubacteriales</taxon>
        <taxon>Peptococcaceae</taxon>
        <taxon>Desulforamulus</taxon>
    </lineage>
</organism>
<dbReference type="EMBL" id="FRAR01000006">
    <property type="protein sequence ID" value="SHK07943.1"/>
    <property type="molecule type" value="Genomic_DNA"/>
</dbReference>
<name>A0A1M6PJ41_9FIRM</name>
<dbReference type="STRING" id="1121421.SAMN02745123_00614"/>
<dbReference type="PANTHER" id="PTHR39209:SF2">
    <property type="entry name" value="CYTOPLASMIC PROTEIN"/>
    <property type="match status" value="1"/>
</dbReference>
<feature type="domain" description="B3/B4 tRNA-binding" evidence="1">
    <location>
        <begin position="62"/>
        <end position="209"/>
    </location>
</feature>
<dbReference type="SMART" id="SM00873">
    <property type="entry name" value="B3_4"/>
    <property type="match status" value="1"/>
</dbReference>
<dbReference type="GO" id="GO:0003723">
    <property type="term" value="F:RNA binding"/>
    <property type="evidence" value="ECO:0007669"/>
    <property type="project" value="InterPro"/>
</dbReference>
<gene>
    <name evidence="2" type="ORF">SAMN02745123_00614</name>
</gene>
<reference evidence="3" key="1">
    <citation type="submission" date="2016-11" db="EMBL/GenBank/DDBJ databases">
        <authorList>
            <person name="Varghese N."/>
            <person name="Submissions S."/>
        </authorList>
    </citation>
    <scope>NUCLEOTIDE SEQUENCE [LARGE SCALE GENOMIC DNA]</scope>
    <source>
        <strain evidence="3">DSM 10349</strain>
    </source>
</reference>
<dbReference type="AlphaFoldDB" id="A0A1M6PJ41"/>
<evidence type="ECO:0000259" key="1">
    <source>
        <dbReference type="SMART" id="SM00873"/>
    </source>
</evidence>
<sequence length="218" mass="24286">MKISISDEVSGICPKTALGVLSYKATVVPSTQELIALFEDVVATLFQEYSIEKIAQNPHITATRQAYKALGKSPHEYRNAAEAMLRRIVQGKGLYQINNIVEVNNLISITSGYSIGSYDANQLKGNIELQRAASGSHYDGIGKASINIEYLPTLYDELGAFGNPSSDSRRAMIQLGDHEIVTIFYSFDGAEKLDNWMERFSLYLKNYCGVMRIEKWVV</sequence>
<proteinExistence type="predicted"/>
<evidence type="ECO:0000313" key="3">
    <source>
        <dbReference type="Proteomes" id="UP000183997"/>
    </source>
</evidence>
<dbReference type="InterPro" id="IPR005146">
    <property type="entry name" value="B3/B4_tRNA-bd"/>
</dbReference>
<dbReference type="RefSeq" id="WP_072910820.1">
    <property type="nucleotide sequence ID" value="NZ_FRAR01000006.1"/>
</dbReference>
<dbReference type="OrthoDB" id="9789812at2"/>
<dbReference type="InterPro" id="IPR020825">
    <property type="entry name" value="Phe-tRNA_synthase-like_B3/B4"/>
</dbReference>
<keyword evidence="3" id="KW-1185">Reference proteome</keyword>
<dbReference type="Pfam" id="PF03483">
    <property type="entry name" value="B3_4"/>
    <property type="match status" value="1"/>
</dbReference>
<dbReference type="GO" id="GO:0004826">
    <property type="term" value="F:phenylalanine-tRNA ligase activity"/>
    <property type="evidence" value="ECO:0007669"/>
    <property type="project" value="InterPro"/>
</dbReference>
<dbReference type="SUPFAM" id="SSF56037">
    <property type="entry name" value="PheT/TilS domain"/>
    <property type="match status" value="1"/>
</dbReference>
<dbReference type="Gene3D" id="3.50.40.10">
    <property type="entry name" value="Phenylalanyl-trna Synthetase, Chain B, domain 3"/>
    <property type="match status" value="1"/>
</dbReference>
<protein>
    <submittedName>
        <fullName evidence="2">B3/B4 domain-containing protein (DNA/RNA-binding domain of Phe-tRNA-synthetase)</fullName>
    </submittedName>
</protein>
<dbReference type="PANTHER" id="PTHR39209">
    <property type="match status" value="1"/>
</dbReference>
<evidence type="ECO:0000313" key="2">
    <source>
        <dbReference type="EMBL" id="SHK07943.1"/>
    </source>
</evidence>
<accession>A0A1M6PJ41</accession>
<dbReference type="Proteomes" id="UP000183997">
    <property type="component" value="Unassembled WGS sequence"/>
</dbReference>